<accession>A0A4C1WME6</accession>
<gene>
    <name evidence="2" type="ORF">EVAR_44454_1</name>
</gene>
<reference evidence="2 3" key="1">
    <citation type="journal article" date="2019" name="Commun. Biol.">
        <title>The bagworm genome reveals a unique fibroin gene that provides high tensile strength.</title>
        <authorList>
            <person name="Kono N."/>
            <person name="Nakamura H."/>
            <person name="Ohtoshi R."/>
            <person name="Tomita M."/>
            <person name="Numata K."/>
            <person name="Arakawa K."/>
        </authorList>
    </citation>
    <scope>NUCLEOTIDE SEQUENCE [LARGE SCALE GENOMIC DNA]</scope>
</reference>
<keyword evidence="3" id="KW-1185">Reference proteome</keyword>
<feature type="signal peptide" evidence="1">
    <location>
        <begin position="1"/>
        <end position="21"/>
    </location>
</feature>
<protein>
    <submittedName>
        <fullName evidence="2">Uncharacterized protein</fullName>
    </submittedName>
</protein>
<organism evidence="2 3">
    <name type="scientific">Eumeta variegata</name>
    <name type="common">Bagworm moth</name>
    <name type="synonym">Eumeta japonica</name>
    <dbReference type="NCBI Taxonomy" id="151549"/>
    <lineage>
        <taxon>Eukaryota</taxon>
        <taxon>Metazoa</taxon>
        <taxon>Ecdysozoa</taxon>
        <taxon>Arthropoda</taxon>
        <taxon>Hexapoda</taxon>
        <taxon>Insecta</taxon>
        <taxon>Pterygota</taxon>
        <taxon>Neoptera</taxon>
        <taxon>Endopterygota</taxon>
        <taxon>Lepidoptera</taxon>
        <taxon>Glossata</taxon>
        <taxon>Ditrysia</taxon>
        <taxon>Tineoidea</taxon>
        <taxon>Psychidae</taxon>
        <taxon>Oiketicinae</taxon>
        <taxon>Eumeta</taxon>
    </lineage>
</organism>
<dbReference type="AlphaFoldDB" id="A0A4C1WME6"/>
<evidence type="ECO:0000313" key="3">
    <source>
        <dbReference type="Proteomes" id="UP000299102"/>
    </source>
</evidence>
<evidence type="ECO:0000313" key="2">
    <source>
        <dbReference type="EMBL" id="GBP51479.1"/>
    </source>
</evidence>
<dbReference type="Proteomes" id="UP000299102">
    <property type="component" value="Unassembled WGS sequence"/>
</dbReference>
<keyword evidence="1" id="KW-0732">Signal</keyword>
<evidence type="ECO:0000256" key="1">
    <source>
        <dbReference type="SAM" id="SignalP"/>
    </source>
</evidence>
<feature type="chain" id="PRO_5020030247" evidence="1">
    <location>
        <begin position="22"/>
        <end position="116"/>
    </location>
</feature>
<dbReference type="EMBL" id="BGZK01000582">
    <property type="protein sequence ID" value="GBP51479.1"/>
    <property type="molecule type" value="Genomic_DNA"/>
</dbReference>
<sequence length="116" mass="12808">MLASGLTQIVSLLMILLDVEGHNPSLLDLLLTLHCNNCKLFFYVPLVSLDYCLVQKKCLYSSIAVNSSGWKIKSVPTYCADALARRAALTKKTAADYDRFPLSNAKKVIRAASLEE</sequence>
<name>A0A4C1WME6_EUMVA</name>
<comment type="caution">
    <text evidence="2">The sequence shown here is derived from an EMBL/GenBank/DDBJ whole genome shotgun (WGS) entry which is preliminary data.</text>
</comment>
<proteinExistence type="predicted"/>